<dbReference type="AlphaFoldDB" id="A0A914YYL8"/>
<reference evidence="2" key="1">
    <citation type="submission" date="2022-11" db="UniProtKB">
        <authorList>
            <consortium name="WormBaseParasite"/>
        </authorList>
    </citation>
    <scope>IDENTIFICATION</scope>
</reference>
<organism evidence="1 2">
    <name type="scientific">Panagrolaimus superbus</name>
    <dbReference type="NCBI Taxonomy" id="310955"/>
    <lineage>
        <taxon>Eukaryota</taxon>
        <taxon>Metazoa</taxon>
        <taxon>Ecdysozoa</taxon>
        <taxon>Nematoda</taxon>
        <taxon>Chromadorea</taxon>
        <taxon>Rhabditida</taxon>
        <taxon>Tylenchina</taxon>
        <taxon>Panagrolaimomorpha</taxon>
        <taxon>Panagrolaimoidea</taxon>
        <taxon>Panagrolaimidae</taxon>
        <taxon>Panagrolaimus</taxon>
    </lineage>
</organism>
<proteinExistence type="predicted"/>
<dbReference type="Proteomes" id="UP000887577">
    <property type="component" value="Unplaced"/>
</dbReference>
<protein>
    <submittedName>
        <fullName evidence="2">Uncharacterized protein</fullName>
    </submittedName>
</protein>
<name>A0A914YYL8_9BILA</name>
<keyword evidence="1" id="KW-1185">Reference proteome</keyword>
<evidence type="ECO:0000313" key="2">
    <source>
        <dbReference type="WBParaSite" id="PSU_v2.g314.t1"/>
    </source>
</evidence>
<dbReference type="WBParaSite" id="PSU_v2.g314.t1">
    <property type="protein sequence ID" value="PSU_v2.g314.t1"/>
    <property type="gene ID" value="PSU_v2.g314"/>
</dbReference>
<sequence>MNVFIPPTAFIPDYRQETTLQNNIPIRVYRGNKIARIHIRRTLDVVFSNKTLCETFVYPSDYENAAEYSHPFAASSTKTL</sequence>
<evidence type="ECO:0000313" key="1">
    <source>
        <dbReference type="Proteomes" id="UP000887577"/>
    </source>
</evidence>
<accession>A0A914YYL8</accession>